<dbReference type="InterPro" id="IPR006115">
    <property type="entry name" value="6PGDH_NADP-bd"/>
</dbReference>
<evidence type="ECO:0000259" key="18">
    <source>
        <dbReference type="SMART" id="SM01350"/>
    </source>
</evidence>
<feature type="binding site" description="in other chain" evidence="14">
    <location>
        <position position="189"/>
    </location>
    <ligand>
        <name>substrate</name>
        <note>ligand shared between dimeric partners</note>
    </ligand>
</feature>
<feature type="binding site" evidence="15">
    <location>
        <begin position="10"/>
        <end position="15"/>
    </location>
    <ligand>
        <name>NADP(+)</name>
        <dbReference type="ChEBI" id="CHEBI:58349"/>
    </ligand>
</feature>
<feature type="binding site" evidence="14">
    <location>
        <position position="448"/>
    </location>
    <ligand>
        <name>substrate</name>
        <note>ligand shared between dimeric partners</note>
    </ligand>
</feature>
<dbReference type="EMBL" id="FWFW01000011">
    <property type="protein sequence ID" value="SLN58646.1"/>
    <property type="molecule type" value="Genomic_DNA"/>
</dbReference>
<feature type="chain" id="PRO_5011006635" description="6-phosphogluconate dehydrogenase, decarboxylating" evidence="17">
    <location>
        <begin position="20"/>
        <end position="465"/>
    </location>
</feature>
<evidence type="ECO:0000313" key="20">
    <source>
        <dbReference type="Proteomes" id="UP000193307"/>
    </source>
</evidence>
<feature type="binding site" evidence="15">
    <location>
        <begin position="33"/>
        <end position="35"/>
    </location>
    <ligand>
        <name>NADP(+)</name>
        <dbReference type="ChEBI" id="CHEBI:58349"/>
    </ligand>
</feature>
<evidence type="ECO:0000256" key="8">
    <source>
        <dbReference type="ARBA" id="ARBA00023002"/>
    </source>
</evidence>
<protein>
    <recommendedName>
        <fullName evidence="6 12">6-phosphogluconate dehydrogenase, decarboxylating</fullName>
        <ecNumber evidence="5 12">1.1.1.44</ecNumber>
    </recommendedName>
</protein>
<dbReference type="STRING" id="658057.SAMN04488032_11172"/>
<feature type="binding site" description="in other chain" evidence="14">
    <location>
        <position position="286"/>
    </location>
    <ligand>
        <name>substrate</name>
        <note>ligand shared between dimeric partners</note>
    </ligand>
</feature>
<feature type="domain" description="6-phosphogluconate dehydrogenase C-terminal" evidence="18">
    <location>
        <begin position="177"/>
        <end position="464"/>
    </location>
</feature>
<evidence type="ECO:0000256" key="13">
    <source>
        <dbReference type="PIRSR" id="PIRSR000109-1"/>
    </source>
</evidence>
<dbReference type="FunFam" id="1.10.1040.10:FF:000032">
    <property type="entry name" value="6-phosphogluconate dehydrogenase, decarboxylating"/>
    <property type="match status" value="1"/>
</dbReference>
<dbReference type="EC" id="1.1.1.44" evidence="5 12"/>
<feature type="binding site" description="in other chain" evidence="14">
    <location>
        <begin position="127"/>
        <end position="129"/>
    </location>
    <ligand>
        <name>substrate</name>
        <note>ligand shared between dimeric partners</note>
    </ligand>
</feature>
<feature type="binding site" description="in other chain" evidence="14">
    <location>
        <position position="104"/>
    </location>
    <ligand>
        <name>substrate</name>
        <note>ligand shared between dimeric partners</note>
    </ligand>
</feature>
<evidence type="ECO:0000256" key="1">
    <source>
        <dbReference type="ARBA" id="ARBA00002526"/>
    </source>
</evidence>
<dbReference type="SMART" id="SM01350">
    <property type="entry name" value="6PGD"/>
    <property type="match status" value="1"/>
</dbReference>
<dbReference type="InterPro" id="IPR013328">
    <property type="entry name" value="6PGD_dom2"/>
</dbReference>
<reference evidence="19 20" key="1">
    <citation type="submission" date="2017-03" db="EMBL/GenBank/DDBJ databases">
        <authorList>
            <person name="Afonso C.L."/>
            <person name="Miller P.J."/>
            <person name="Scott M.A."/>
            <person name="Spackman E."/>
            <person name="Goraichik I."/>
            <person name="Dimitrov K.M."/>
            <person name="Suarez D.L."/>
            <person name="Swayne D.E."/>
        </authorList>
    </citation>
    <scope>NUCLEOTIDE SEQUENCE [LARGE SCALE GENOMIC DNA]</scope>
    <source>
        <strain evidence="19 20">CECT 7971</strain>
    </source>
</reference>
<keyword evidence="17" id="KW-0732">Signal</keyword>
<keyword evidence="8 12" id="KW-0560">Oxidoreductase</keyword>
<dbReference type="Pfam" id="PF00393">
    <property type="entry name" value="6PGD"/>
    <property type="match status" value="1"/>
</dbReference>
<dbReference type="PRINTS" id="PR00076">
    <property type="entry name" value="6PGDHDRGNASE"/>
</dbReference>
<dbReference type="InterPro" id="IPR006113">
    <property type="entry name" value="6PGDH_Gnd/GntZ"/>
</dbReference>
<evidence type="ECO:0000256" key="17">
    <source>
        <dbReference type="SAM" id="SignalP"/>
    </source>
</evidence>
<comment type="function">
    <text evidence="1 12">Catalyzes the oxidative decarboxylation of 6-phosphogluconate to ribulose 5-phosphate and CO(2), with concomitant reduction of NADP to NADPH.</text>
</comment>
<evidence type="ECO:0000313" key="19">
    <source>
        <dbReference type="EMBL" id="SLN58646.1"/>
    </source>
</evidence>
<dbReference type="SUPFAM" id="SSF48179">
    <property type="entry name" value="6-phosphogluconate dehydrogenase C-terminal domain-like"/>
    <property type="match status" value="1"/>
</dbReference>
<evidence type="ECO:0000256" key="10">
    <source>
        <dbReference type="ARBA" id="ARBA00023126"/>
    </source>
</evidence>
<dbReference type="UniPathway" id="UPA00115">
    <property type="reaction ID" value="UER00410"/>
</dbReference>
<evidence type="ECO:0000256" key="3">
    <source>
        <dbReference type="ARBA" id="ARBA00008419"/>
    </source>
</evidence>
<dbReference type="PANTHER" id="PTHR11811">
    <property type="entry name" value="6-PHOSPHOGLUCONATE DEHYDROGENASE"/>
    <property type="match status" value="1"/>
</dbReference>
<keyword evidence="10 12" id="KW-0570">Pentose shunt</keyword>
<dbReference type="PROSITE" id="PS00461">
    <property type="entry name" value="6PGD"/>
    <property type="match status" value="1"/>
</dbReference>
<evidence type="ECO:0000256" key="9">
    <source>
        <dbReference type="ARBA" id="ARBA00023064"/>
    </source>
</evidence>
<dbReference type="RefSeq" id="WP_085850132.1">
    <property type="nucleotide sequence ID" value="NZ_FNZV01000011.1"/>
</dbReference>
<feature type="binding site" description="in other chain" evidence="14">
    <location>
        <position position="259"/>
    </location>
    <ligand>
        <name>substrate</name>
        <note>ligand shared between dimeric partners</note>
    </ligand>
</feature>
<dbReference type="InterPro" id="IPR006183">
    <property type="entry name" value="Pgluconate_DH"/>
</dbReference>
<evidence type="ECO:0000256" key="15">
    <source>
        <dbReference type="PIRSR" id="PIRSR000109-3"/>
    </source>
</evidence>
<dbReference type="GO" id="GO:0050661">
    <property type="term" value="F:NADP binding"/>
    <property type="evidence" value="ECO:0007669"/>
    <property type="project" value="InterPro"/>
</dbReference>
<feature type="binding site" evidence="15">
    <location>
        <begin position="76"/>
        <end position="78"/>
    </location>
    <ligand>
        <name>NADP(+)</name>
        <dbReference type="ChEBI" id="CHEBI:58349"/>
    </ligand>
</feature>
<dbReference type="PIRSF" id="PIRSF000109">
    <property type="entry name" value="6PGD"/>
    <property type="match status" value="1"/>
</dbReference>
<gene>
    <name evidence="19" type="primary">gndA_2</name>
    <name evidence="19" type="ORF">PAM7971_03027</name>
</gene>
<organism evidence="19 20">
    <name type="scientific">Pacificibacter marinus</name>
    <dbReference type="NCBI Taxonomy" id="658057"/>
    <lineage>
        <taxon>Bacteria</taxon>
        <taxon>Pseudomonadati</taxon>
        <taxon>Pseudomonadota</taxon>
        <taxon>Alphaproteobacteria</taxon>
        <taxon>Rhodobacterales</taxon>
        <taxon>Roseobacteraceae</taxon>
        <taxon>Pacificibacter</taxon>
    </lineage>
</organism>
<keyword evidence="9 16" id="KW-0311">Gluconate utilization</keyword>
<feature type="binding site" description="in other chain" evidence="14">
    <location>
        <begin position="184"/>
        <end position="185"/>
    </location>
    <ligand>
        <name>substrate</name>
        <note>ligand shared between dimeric partners</note>
    </ligand>
</feature>
<evidence type="ECO:0000256" key="4">
    <source>
        <dbReference type="ARBA" id="ARBA00011738"/>
    </source>
</evidence>
<dbReference type="SUPFAM" id="SSF51735">
    <property type="entry name" value="NAD(P)-binding Rossmann-fold domains"/>
    <property type="match status" value="1"/>
</dbReference>
<dbReference type="NCBIfam" id="NF006765">
    <property type="entry name" value="PRK09287.1"/>
    <property type="match status" value="1"/>
</dbReference>
<feature type="signal peptide" evidence="17">
    <location>
        <begin position="1"/>
        <end position="19"/>
    </location>
</feature>
<feature type="active site" description="Proton acceptor" evidence="13">
    <location>
        <position position="181"/>
    </location>
</feature>
<dbReference type="OrthoDB" id="9804542at2"/>
<evidence type="ECO:0000256" key="11">
    <source>
        <dbReference type="ARBA" id="ARBA00048640"/>
    </source>
</evidence>
<evidence type="ECO:0000256" key="14">
    <source>
        <dbReference type="PIRSR" id="PIRSR000109-2"/>
    </source>
</evidence>
<evidence type="ECO:0000256" key="5">
    <source>
        <dbReference type="ARBA" id="ARBA00013011"/>
    </source>
</evidence>
<evidence type="ECO:0000256" key="6">
    <source>
        <dbReference type="ARBA" id="ARBA00018193"/>
    </source>
</evidence>
<proteinExistence type="inferred from homology"/>
<dbReference type="Gene3D" id="1.10.1040.10">
    <property type="entry name" value="N-(1-d-carboxylethyl)-l-norvaline Dehydrogenase, domain 2"/>
    <property type="match status" value="1"/>
</dbReference>
<dbReference type="Pfam" id="PF03446">
    <property type="entry name" value="NAD_binding_2"/>
    <property type="match status" value="1"/>
</dbReference>
<feature type="active site" description="Proton donor" evidence="13">
    <location>
        <position position="188"/>
    </location>
</feature>
<dbReference type="GO" id="GO:0004616">
    <property type="term" value="F:phosphogluconate dehydrogenase (decarboxylating) activity"/>
    <property type="evidence" value="ECO:0007669"/>
    <property type="project" value="UniProtKB-EC"/>
</dbReference>
<evidence type="ECO:0000256" key="2">
    <source>
        <dbReference type="ARBA" id="ARBA00004874"/>
    </source>
</evidence>
<name>A0A1Y5TEP7_9RHOB</name>
<feature type="binding site" evidence="15">
    <location>
        <position position="104"/>
    </location>
    <ligand>
        <name>NADP(+)</name>
        <dbReference type="ChEBI" id="CHEBI:58349"/>
    </ligand>
</feature>
<evidence type="ECO:0000256" key="16">
    <source>
        <dbReference type="RuleBase" id="RU000485"/>
    </source>
</evidence>
<keyword evidence="20" id="KW-1185">Reference proteome</keyword>
<dbReference type="NCBIfam" id="TIGR00873">
    <property type="entry name" value="gnd"/>
    <property type="match status" value="1"/>
</dbReference>
<dbReference type="GO" id="GO:0019521">
    <property type="term" value="P:D-gluconate metabolic process"/>
    <property type="evidence" value="ECO:0007669"/>
    <property type="project" value="UniProtKB-KW"/>
</dbReference>
<dbReference type="Gene3D" id="3.40.50.720">
    <property type="entry name" value="NAD(P)-binding Rossmann-like Domain"/>
    <property type="match status" value="1"/>
</dbReference>
<evidence type="ECO:0000256" key="7">
    <source>
        <dbReference type="ARBA" id="ARBA00022857"/>
    </source>
</evidence>
<dbReference type="Gene3D" id="1.20.5.320">
    <property type="entry name" value="6-Phosphogluconate Dehydrogenase, domain 3"/>
    <property type="match status" value="1"/>
</dbReference>
<evidence type="ECO:0000256" key="12">
    <source>
        <dbReference type="PIRNR" id="PIRNR000109"/>
    </source>
</evidence>
<accession>A0A1Y5TEP7</accession>
<comment type="catalytic activity">
    <reaction evidence="11 12 16">
        <text>6-phospho-D-gluconate + NADP(+) = D-ribulose 5-phosphate + CO2 + NADPH</text>
        <dbReference type="Rhea" id="RHEA:10116"/>
        <dbReference type="ChEBI" id="CHEBI:16526"/>
        <dbReference type="ChEBI" id="CHEBI:57783"/>
        <dbReference type="ChEBI" id="CHEBI:58121"/>
        <dbReference type="ChEBI" id="CHEBI:58349"/>
        <dbReference type="ChEBI" id="CHEBI:58759"/>
        <dbReference type="EC" id="1.1.1.44"/>
    </reaction>
</comment>
<dbReference type="Proteomes" id="UP000193307">
    <property type="component" value="Unassembled WGS sequence"/>
</dbReference>
<comment type="pathway">
    <text evidence="2 12 16">Carbohydrate degradation; pentose phosphate pathway; D-ribulose 5-phosphate from D-glucose 6-phosphate (oxidative stage): step 3/3.</text>
</comment>
<feature type="binding site" evidence="14">
    <location>
        <position position="442"/>
    </location>
    <ligand>
        <name>substrate</name>
        <note>ligand shared between dimeric partners</note>
    </ligand>
</feature>
<dbReference type="InterPro" id="IPR008927">
    <property type="entry name" value="6-PGluconate_DH-like_C_sf"/>
</dbReference>
<dbReference type="AlphaFoldDB" id="A0A1Y5TEP7"/>
<dbReference type="InterPro" id="IPR006184">
    <property type="entry name" value="6PGdom_BS"/>
</dbReference>
<dbReference type="GO" id="GO:0006098">
    <property type="term" value="P:pentose-phosphate shunt"/>
    <property type="evidence" value="ECO:0007669"/>
    <property type="project" value="UniProtKB-UniPathway"/>
</dbReference>
<comment type="similarity">
    <text evidence="3 12 16">Belongs to the 6-phosphogluconate dehydrogenase family.</text>
</comment>
<dbReference type="InterPro" id="IPR036291">
    <property type="entry name" value="NAD(P)-bd_dom_sf"/>
</dbReference>
<dbReference type="InterPro" id="IPR006114">
    <property type="entry name" value="6PGDH_C"/>
</dbReference>
<comment type="subunit">
    <text evidence="4 12">Homodimer.</text>
</comment>
<sequence length="465" mass="49632">MTLSQIGLIGLGTMGAALASNIADNCFDIAVWNRTTSVTHDFVKNAGDLAPRITSTDTLEDLVAAIATPRAIILMVPAGQPVDDQIAALRPLLDDDDLIIDAGNALFHDTNRRAAEATGPFLGIGVSGGEEGARFGPSIMGGGARQYWDRVSHILEAISAKHKGTPCATWMGEAGAGHFVKAVHNGIEYADMQMIAEVYGVMRDGFGMSASDIGDVFARWNTGPLQSYLIEISGKVAQAYDPKSDGPLLDIIVDAAGQKGTGRWTAIEAQHLASPIPGIEAAVVARNLSSRRQERAEGEALFGGAPTSIPKDQLSIDQLEMGLIAGKILSYAQGFAMIEAASESYDWALPLPEIARVWREGCIIRSTMLDDMATALTNHPDRNLMRAPAFADQLKAHHMALRQIVAVGTLHGIAMPALASSIAYFDAMRTARGTANMIQGQRDYFGRHSFARLDGGEGWHGPWAD</sequence>
<keyword evidence="7 12" id="KW-0521">NADP</keyword>